<comment type="caution">
    <text evidence="1">The sequence shown here is derived from an EMBL/GenBank/DDBJ whole genome shotgun (WGS) entry which is preliminary data.</text>
</comment>
<dbReference type="EMBL" id="BLIN01000003">
    <property type="protein sequence ID" value="GFE06335.1"/>
    <property type="molecule type" value="Genomic_DNA"/>
</dbReference>
<dbReference type="Proteomes" id="UP000435837">
    <property type="component" value="Unassembled WGS sequence"/>
</dbReference>
<evidence type="ECO:0000313" key="1">
    <source>
        <dbReference type="EMBL" id="GFE06335.1"/>
    </source>
</evidence>
<name>A0A640S9T6_9ACTN</name>
<reference evidence="1 2" key="1">
    <citation type="submission" date="2019-12" db="EMBL/GenBank/DDBJ databases">
        <title>Whole genome shotgun sequence of Streptomyces caniferus NBRC 15389.</title>
        <authorList>
            <person name="Ichikawa N."/>
            <person name="Kimura A."/>
            <person name="Kitahashi Y."/>
            <person name="Komaki H."/>
            <person name="Tamura T."/>
        </authorList>
    </citation>
    <scope>NUCLEOTIDE SEQUENCE [LARGE SCALE GENOMIC DNA]</scope>
    <source>
        <strain evidence="1 2">NBRC 15389</strain>
    </source>
</reference>
<organism evidence="1 2">
    <name type="scientific">Streptomyces caniferus</name>
    <dbReference type="NCBI Taxonomy" id="285557"/>
    <lineage>
        <taxon>Bacteria</taxon>
        <taxon>Bacillati</taxon>
        <taxon>Actinomycetota</taxon>
        <taxon>Actinomycetes</taxon>
        <taxon>Kitasatosporales</taxon>
        <taxon>Streptomycetaceae</taxon>
        <taxon>Streptomyces</taxon>
    </lineage>
</organism>
<gene>
    <name evidence="1" type="ORF">Scani_26030</name>
</gene>
<protein>
    <submittedName>
        <fullName evidence="1">Uncharacterized protein</fullName>
    </submittedName>
</protein>
<evidence type="ECO:0000313" key="2">
    <source>
        <dbReference type="Proteomes" id="UP000435837"/>
    </source>
</evidence>
<accession>A0A640S9T6</accession>
<proteinExistence type="predicted"/>
<dbReference type="AlphaFoldDB" id="A0A640S9T6"/>
<sequence>MGHLMIQRRFGTVQQLYRGTAKMNGLRRDDLEALFPGLIDGVLRAADLQAGRLREE</sequence>